<evidence type="ECO:0000256" key="1">
    <source>
        <dbReference type="ARBA" id="ARBA00009943"/>
    </source>
</evidence>
<keyword evidence="5" id="KW-0012">Acyltransferase</keyword>
<accession>A0A1F5WYI3</accession>
<dbReference type="PANTHER" id="PTHR36174">
    <property type="entry name" value="LIPID II:GLYCINE GLYCYLTRANSFERASE"/>
    <property type="match status" value="1"/>
</dbReference>
<dbReference type="InterPro" id="IPR016181">
    <property type="entry name" value="Acyl_CoA_acyltransferase"/>
</dbReference>
<comment type="caution">
    <text evidence="7">The sequence shown here is derived from an EMBL/GenBank/DDBJ whole genome shotgun (WGS) entry which is preliminary data.</text>
</comment>
<sequence length="355" mass="41969">MKILPLTREKYQEWDEFCRKSDEAWFWHTSEWIEYVLNYKPDLGPKNMSFFVTDGQKIVAICPLILQSMDGNSEFYYGADYGQVPAFLNELSSRENTKIMKLVFNHLDELSKAENVIRLSMRFPSLDKAFLEDKKNNFNYLTKFNFLDSSIAAQIIDLRKIESELWGDFTHGLRETINKGMQCYKINIFDNNNITETKFREYQELHKIDAGRVTRQQKTFDLMLDFIKKGYAVLAEAEKDGVSTSFAYIYIYKKSAYYGSSCKAKHNEIVPSGHLLQWHIIQWLKNHGYLFYEIGGQRYGNTLFNFPDKKELGISTFKRSFGGFTVPLFWGEKYYDKDFFLKTYGERIRRYAEFM</sequence>
<proteinExistence type="inferred from homology"/>
<evidence type="ECO:0000313" key="8">
    <source>
        <dbReference type="Proteomes" id="UP000178114"/>
    </source>
</evidence>
<evidence type="ECO:0000256" key="3">
    <source>
        <dbReference type="ARBA" id="ARBA00022960"/>
    </source>
</evidence>
<dbReference type="GO" id="GO:0071555">
    <property type="term" value="P:cell wall organization"/>
    <property type="evidence" value="ECO:0007669"/>
    <property type="project" value="UniProtKB-KW"/>
</dbReference>
<dbReference type="AlphaFoldDB" id="A0A1F5WYI3"/>
<dbReference type="Proteomes" id="UP000178114">
    <property type="component" value="Unassembled WGS sequence"/>
</dbReference>
<name>A0A1F5WYI3_9BACT</name>
<keyword evidence="4" id="KW-0573">Peptidoglycan synthesis</keyword>
<dbReference type="STRING" id="1798351.A2930_01865"/>
<evidence type="ECO:0008006" key="9">
    <source>
        <dbReference type="Google" id="ProtNLM"/>
    </source>
</evidence>
<keyword evidence="2" id="KW-0808">Transferase</keyword>
<dbReference type="SUPFAM" id="SSF55729">
    <property type="entry name" value="Acyl-CoA N-acyltransferases (Nat)"/>
    <property type="match status" value="1"/>
</dbReference>
<evidence type="ECO:0000313" key="7">
    <source>
        <dbReference type="EMBL" id="OGF80697.1"/>
    </source>
</evidence>
<keyword evidence="3" id="KW-0133">Cell shape</keyword>
<dbReference type="GO" id="GO:0016755">
    <property type="term" value="F:aminoacyltransferase activity"/>
    <property type="evidence" value="ECO:0007669"/>
    <property type="project" value="InterPro"/>
</dbReference>
<dbReference type="Gene3D" id="3.40.630.30">
    <property type="match status" value="1"/>
</dbReference>
<organism evidence="7 8">
    <name type="scientific">Candidatus Giovannonibacteria bacterium RIFCSPLOWO2_01_FULL_45_34</name>
    <dbReference type="NCBI Taxonomy" id="1798351"/>
    <lineage>
        <taxon>Bacteria</taxon>
        <taxon>Candidatus Giovannoniibacteriota</taxon>
    </lineage>
</organism>
<dbReference type="PROSITE" id="PS51191">
    <property type="entry name" value="FEMABX"/>
    <property type="match status" value="1"/>
</dbReference>
<evidence type="ECO:0000256" key="2">
    <source>
        <dbReference type="ARBA" id="ARBA00022679"/>
    </source>
</evidence>
<evidence type="ECO:0000256" key="4">
    <source>
        <dbReference type="ARBA" id="ARBA00022984"/>
    </source>
</evidence>
<dbReference type="PANTHER" id="PTHR36174:SF1">
    <property type="entry name" value="LIPID II:GLYCINE GLYCYLTRANSFERASE"/>
    <property type="match status" value="1"/>
</dbReference>
<comment type="similarity">
    <text evidence="1">Belongs to the FemABX family.</text>
</comment>
<dbReference type="EMBL" id="MFID01000031">
    <property type="protein sequence ID" value="OGF80697.1"/>
    <property type="molecule type" value="Genomic_DNA"/>
</dbReference>
<dbReference type="GO" id="GO:0008360">
    <property type="term" value="P:regulation of cell shape"/>
    <property type="evidence" value="ECO:0007669"/>
    <property type="project" value="UniProtKB-KW"/>
</dbReference>
<dbReference type="InterPro" id="IPR003447">
    <property type="entry name" value="FEMABX"/>
</dbReference>
<dbReference type="InterPro" id="IPR050644">
    <property type="entry name" value="PG_Glycine_Bridge_Synth"/>
</dbReference>
<gene>
    <name evidence="7" type="ORF">A2930_01865</name>
</gene>
<evidence type="ECO:0000256" key="5">
    <source>
        <dbReference type="ARBA" id="ARBA00023315"/>
    </source>
</evidence>
<reference evidence="7 8" key="1">
    <citation type="journal article" date="2016" name="Nat. Commun.">
        <title>Thousands of microbial genomes shed light on interconnected biogeochemical processes in an aquifer system.</title>
        <authorList>
            <person name="Anantharaman K."/>
            <person name="Brown C.T."/>
            <person name="Hug L.A."/>
            <person name="Sharon I."/>
            <person name="Castelle C.J."/>
            <person name="Probst A.J."/>
            <person name="Thomas B.C."/>
            <person name="Singh A."/>
            <person name="Wilkins M.J."/>
            <person name="Karaoz U."/>
            <person name="Brodie E.L."/>
            <person name="Williams K.H."/>
            <person name="Hubbard S.S."/>
            <person name="Banfield J.F."/>
        </authorList>
    </citation>
    <scope>NUCLEOTIDE SEQUENCE [LARGE SCALE GENOMIC DNA]</scope>
</reference>
<keyword evidence="6" id="KW-0961">Cell wall biogenesis/degradation</keyword>
<dbReference type="GO" id="GO:0009252">
    <property type="term" value="P:peptidoglycan biosynthetic process"/>
    <property type="evidence" value="ECO:0007669"/>
    <property type="project" value="UniProtKB-KW"/>
</dbReference>
<evidence type="ECO:0000256" key="6">
    <source>
        <dbReference type="ARBA" id="ARBA00023316"/>
    </source>
</evidence>
<protein>
    <recommendedName>
        <fullName evidence="9">BioF2-like acetyltransferase domain-containing protein</fullName>
    </recommendedName>
</protein>